<organism evidence="6 7">
    <name type="scientific">Clostridium beijerinckii</name>
    <name type="common">Clostridium MP</name>
    <dbReference type="NCBI Taxonomy" id="1520"/>
    <lineage>
        <taxon>Bacteria</taxon>
        <taxon>Bacillati</taxon>
        <taxon>Bacillota</taxon>
        <taxon>Clostridia</taxon>
        <taxon>Eubacteriales</taxon>
        <taxon>Clostridiaceae</taxon>
        <taxon>Clostridium</taxon>
    </lineage>
</organism>
<evidence type="ECO:0000256" key="3">
    <source>
        <dbReference type="ARBA" id="ARBA00022676"/>
    </source>
</evidence>
<dbReference type="InterPro" id="IPR001173">
    <property type="entry name" value="Glyco_trans_2-like"/>
</dbReference>
<protein>
    <submittedName>
        <fullName evidence="6">GT2 family glycosyltransferase</fullName>
    </submittedName>
</protein>
<evidence type="ECO:0000313" key="7">
    <source>
        <dbReference type="Proteomes" id="UP000821656"/>
    </source>
</evidence>
<evidence type="ECO:0000313" key="6">
    <source>
        <dbReference type="EMBL" id="NRV07947.1"/>
    </source>
</evidence>
<gene>
    <name evidence="6" type="ORF">DFH45_000910</name>
</gene>
<dbReference type="GO" id="GO:0016757">
    <property type="term" value="F:glycosyltransferase activity"/>
    <property type="evidence" value="ECO:0007669"/>
    <property type="project" value="UniProtKB-KW"/>
</dbReference>
<evidence type="ECO:0000259" key="5">
    <source>
        <dbReference type="Pfam" id="PF00535"/>
    </source>
</evidence>
<keyword evidence="3" id="KW-0328">Glycosyltransferase</keyword>
<comment type="pathway">
    <text evidence="1">Cell wall biogenesis; cell wall polysaccharide biosynthesis.</text>
</comment>
<reference evidence="6" key="1">
    <citation type="submission" date="2020-05" db="EMBL/GenBank/DDBJ databases">
        <title>Genomic insights into acetone-butanol-ethanol (ABE) fermentation by sequencing solventogenic clostridia strains.</title>
        <authorList>
            <person name="Brown S."/>
        </authorList>
    </citation>
    <scope>NUCLEOTIDE SEQUENCE</scope>
    <source>
        <strain evidence="6">DJ126</strain>
    </source>
</reference>
<dbReference type="PANTHER" id="PTHR43179:SF12">
    <property type="entry name" value="GALACTOFURANOSYLTRANSFERASE GLFT2"/>
    <property type="match status" value="1"/>
</dbReference>
<keyword evidence="4" id="KW-0808">Transferase</keyword>
<dbReference type="PANTHER" id="PTHR43179">
    <property type="entry name" value="RHAMNOSYLTRANSFERASE WBBL"/>
    <property type="match status" value="1"/>
</dbReference>
<sequence>MKKIVFVILHYQTIKDTEECINSILQNINYGNFEIVIVDNFSTDGSGQVLKDKYNNLSNMHVILNNENLGFAKGNNIGFRFAKYELKAEFIIMINNDTLIKQKDFIDILIGKYKVSKYGVLGPDVISLIDNGHQNPIKKGGLTYNYVCGKIKKFKILYILNKFFMDLLFRRIYSILKKNSDNDFLCNYELEQEDITLHGSCLIFSPKYISKYDGLFDNTFMYWEESILYYIASRDKIKLLYTPNLKIYHKEDSATNTVLKNSRNKNRFFYKNSIDSLSRLKELMED</sequence>
<dbReference type="EMBL" id="JABSXK010000001">
    <property type="protein sequence ID" value="NRV07947.1"/>
    <property type="molecule type" value="Genomic_DNA"/>
</dbReference>
<accession>A0A9Q5GQV1</accession>
<name>A0A9Q5GQV1_CLOBE</name>
<dbReference type="AlphaFoldDB" id="A0A9Q5GQV1"/>
<evidence type="ECO:0000256" key="1">
    <source>
        <dbReference type="ARBA" id="ARBA00004776"/>
    </source>
</evidence>
<dbReference type="InterPro" id="IPR029044">
    <property type="entry name" value="Nucleotide-diphossugar_trans"/>
</dbReference>
<evidence type="ECO:0000256" key="4">
    <source>
        <dbReference type="ARBA" id="ARBA00022679"/>
    </source>
</evidence>
<dbReference type="Pfam" id="PF00535">
    <property type="entry name" value="Glycos_transf_2"/>
    <property type="match status" value="1"/>
</dbReference>
<dbReference type="SUPFAM" id="SSF53448">
    <property type="entry name" value="Nucleotide-diphospho-sugar transferases"/>
    <property type="match status" value="1"/>
</dbReference>
<dbReference type="Proteomes" id="UP000821656">
    <property type="component" value="Unassembled WGS sequence"/>
</dbReference>
<comment type="caution">
    <text evidence="6">The sequence shown here is derived from an EMBL/GenBank/DDBJ whole genome shotgun (WGS) entry which is preliminary data.</text>
</comment>
<evidence type="ECO:0000256" key="2">
    <source>
        <dbReference type="ARBA" id="ARBA00006739"/>
    </source>
</evidence>
<proteinExistence type="inferred from homology"/>
<comment type="similarity">
    <text evidence="2">Belongs to the glycosyltransferase 2 family.</text>
</comment>
<dbReference type="Gene3D" id="3.90.550.10">
    <property type="entry name" value="Spore Coat Polysaccharide Biosynthesis Protein SpsA, Chain A"/>
    <property type="match status" value="1"/>
</dbReference>
<dbReference type="RefSeq" id="WP_077305041.1">
    <property type="nucleotide sequence ID" value="NZ_CP016090.1"/>
</dbReference>
<feature type="domain" description="Glycosyltransferase 2-like" evidence="5">
    <location>
        <begin position="7"/>
        <end position="139"/>
    </location>
</feature>